<comment type="caution">
    <text evidence="2">The sequence shown here is derived from an EMBL/GenBank/DDBJ whole genome shotgun (WGS) entry which is preliminary data.</text>
</comment>
<reference evidence="3" key="1">
    <citation type="submission" date="2019-10" db="EMBL/GenBank/DDBJ databases">
        <title>Streptomyces sp. nov., a novel actinobacterium isolated from alkaline environment.</title>
        <authorList>
            <person name="Golinska P."/>
        </authorList>
    </citation>
    <scope>NUCLEOTIDE SEQUENCE [LARGE SCALE GENOMIC DNA]</scope>
    <source>
        <strain evidence="3">DSM 42108</strain>
    </source>
</reference>
<feature type="compositionally biased region" description="Basic and acidic residues" evidence="1">
    <location>
        <begin position="30"/>
        <end position="39"/>
    </location>
</feature>
<keyword evidence="3" id="KW-1185">Reference proteome</keyword>
<sequence length="87" mass="9026">MSPIITKAAIRPPTRSTPSTPRTTGSARLPPERAARREPGAAPCAAGDMWYDADSPLAIAYAHVQEEPPVPSTINAAVPPALDALVA</sequence>
<proteinExistence type="predicted"/>
<evidence type="ECO:0000313" key="3">
    <source>
        <dbReference type="Proteomes" id="UP000530234"/>
    </source>
</evidence>
<dbReference type="Proteomes" id="UP000530234">
    <property type="component" value="Unassembled WGS sequence"/>
</dbReference>
<organism evidence="2 3">
    <name type="scientific">Streptomyces calidiresistens</name>
    <dbReference type="NCBI Taxonomy" id="1485586"/>
    <lineage>
        <taxon>Bacteria</taxon>
        <taxon>Bacillati</taxon>
        <taxon>Actinomycetota</taxon>
        <taxon>Actinomycetes</taxon>
        <taxon>Kitasatosporales</taxon>
        <taxon>Streptomycetaceae</taxon>
        <taxon>Streptomyces</taxon>
    </lineage>
</organism>
<evidence type="ECO:0000313" key="2">
    <source>
        <dbReference type="EMBL" id="MBB0228873.1"/>
    </source>
</evidence>
<protein>
    <submittedName>
        <fullName evidence="2">Uncharacterized protein</fullName>
    </submittedName>
</protein>
<dbReference type="EMBL" id="VKHS01000060">
    <property type="protein sequence ID" value="MBB0228873.1"/>
    <property type="molecule type" value="Genomic_DNA"/>
</dbReference>
<feature type="region of interest" description="Disordered" evidence="1">
    <location>
        <begin position="1"/>
        <end position="42"/>
    </location>
</feature>
<dbReference type="AlphaFoldDB" id="A0A7W3T0X1"/>
<feature type="compositionally biased region" description="Low complexity" evidence="1">
    <location>
        <begin position="11"/>
        <end position="29"/>
    </location>
</feature>
<evidence type="ECO:0000256" key="1">
    <source>
        <dbReference type="SAM" id="MobiDB-lite"/>
    </source>
</evidence>
<name>A0A7W3T0X1_9ACTN</name>
<accession>A0A7W3T0X1</accession>
<feature type="non-terminal residue" evidence="2">
    <location>
        <position position="87"/>
    </location>
</feature>
<gene>
    <name evidence="2" type="ORF">FOE67_04935</name>
</gene>